<evidence type="ECO:0000313" key="10">
    <source>
        <dbReference type="Proteomes" id="UP000776252"/>
    </source>
</evidence>
<evidence type="ECO:0000256" key="2">
    <source>
        <dbReference type="ARBA" id="ARBA00007998"/>
    </source>
</evidence>
<protein>
    <submittedName>
        <fullName evidence="9">Endospore germination permease</fullName>
    </submittedName>
</protein>
<feature type="transmembrane region" description="Helical" evidence="8">
    <location>
        <begin position="115"/>
        <end position="130"/>
    </location>
</feature>
<gene>
    <name evidence="9" type="ORF">KPL37_09205</name>
</gene>
<feature type="transmembrane region" description="Helical" evidence="8">
    <location>
        <begin position="214"/>
        <end position="236"/>
    </location>
</feature>
<keyword evidence="6 8" id="KW-1133">Transmembrane helix</keyword>
<feature type="transmembrane region" description="Helical" evidence="8">
    <location>
        <begin position="180"/>
        <end position="202"/>
    </location>
</feature>
<comment type="similarity">
    <text evidence="2">Belongs to the amino acid-polyamine-organocation (APC) superfamily. Spore germination protein (SGP) (TC 2.A.3.9) family.</text>
</comment>
<dbReference type="EMBL" id="JAHLDV010000016">
    <property type="protein sequence ID" value="MBU3159929.1"/>
    <property type="molecule type" value="Genomic_DNA"/>
</dbReference>
<feature type="transmembrane region" description="Helical" evidence="8">
    <location>
        <begin position="9"/>
        <end position="30"/>
    </location>
</feature>
<dbReference type="Pfam" id="PF03845">
    <property type="entry name" value="Spore_permease"/>
    <property type="match status" value="1"/>
</dbReference>
<evidence type="ECO:0000256" key="1">
    <source>
        <dbReference type="ARBA" id="ARBA00004141"/>
    </source>
</evidence>
<comment type="caution">
    <text evidence="9">The sequence shown here is derived from an EMBL/GenBank/DDBJ whole genome shotgun (WGS) entry which is preliminary data.</text>
</comment>
<keyword evidence="3" id="KW-0813">Transport</keyword>
<dbReference type="Proteomes" id="UP000776252">
    <property type="component" value="Unassembled WGS sequence"/>
</dbReference>
<dbReference type="InterPro" id="IPR004761">
    <property type="entry name" value="Spore_GerAB"/>
</dbReference>
<evidence type="ECO:0000256" key="7">
    <source>
        <dbReference type="ARBA" id="ARBA00023136"/>
    </source>
</evidence>
<feature type="transmembrane region" description="Helical" evidence="8">
    <location>
        <begin position="330"/>
        <end position="351"/>
    </location>
</feature>
<dbReference type="PANTHER" id="PTHR34975:SF2">
    <property type="entry name" value="SPORE GERMINATION PROTEIN A2"/>
    <property type="match status" value="1"/>
</dbReference>
<evidence type="ECO:0000256" key="4">
    <source>
        <dbReference type="ARBA" id="ARBA00022544"/>
    </source>
</evidence>
<sequence>MDKLNTKHLMFIIWGTSIVAMKTYPNVFIVNGGRDSWISVIIASIIIFFYFLFILSVCKKTKCYNMDEIYHKALGKTMGTIFLILFIITLILSLIESSSVEANALHVNMLSDTPTWFFLLFIVIPAIYITKKGTRAILIVTIIAISLIMVAGVNLAILTSKYKKLKYLLPIMANGITTSFILSIIKALGCYGSIAACIPFLSRVTNKSKIIKHCVIAILIVIQMEIFASIGLLSTFDVTRALTINYPKLIQTQLVSYFDFLEVGEFFVMLQMVGGWFIKYVLILNAILILLKNLSFFNKYTIYIITLFVFIISYFISAKVLLLYKFLNLYVYFSVISFILIPTIIFSLFLLNNKKKGRHYLVIKK</sequence>
<evidence type="ECO:0000256" key="6">
    <source>
        <dbReference type="ARBA" id="ARBA00022989"/>
    </source>
</evidence>
<feature type="transmembrane region" description="Helical" evidence="8">
    <location>
        <begin position="302"/>
        <end position="324"/>
    </location>
</feature>
<evidence type="ECO:0000313" key="9">
    <source>
        <dbReference type="EMBL" id="MBU3159929.1"/>
    </source>
</evidence>
<dbReference type="NCBIfam" id="TIGR00912">
    <property type="entry name" value="2A0309"/>
    <property type="match status" value="1"/>
</dbReference>
<accession>A0ABS6BUA1</accession>
<evidence type="ECO:0000256" key="3">
    <source>
        <dbReference type="ARBA" id="ARBA00022448"/>
    </source>
</evidence>
<feature type="transmembrane region" description="Helical" evidence="8">
    <location>
        <begin position="36"/>
        <end position="57"/>
    </location>
</feature>
<dbReference type="RefSeq" id="WP_216148364.1">
    <property type="nucleotide sequence ID" value="NZ_JAHLDV010000016.1"/>
</dbReference>
<keyword evidence="10" id="KW-1185">Reference proteome</keyword>
<evidence type="ECO:0000256" key="8">
    <source>
        <dbReference type="SAM" id="Phobius"/>
    </source>
</evidence>
<keyword evidence="5 8" id="KW-0812">Transmembrane</keyword>
<feature type="transmembrane region" description="Helical" evidence="8">
    <location>
        <begin position="78"/>
        <end position="95"/>
    </location>
</feature>
<evidence type="ECO:0000256" key="5">
    <source>
        <dbReference type="ARBA" id="ARBA00022692"/>
    </source>
</evidence>
<proteinExistence type="inferred from homology"/>
<feature type="transmembrane region" description="Helical" evidence="8">
    <location>
        <begin position="266"/>
        <end position="290"/>
    </location>
</feature>
<organism evidence="9 10">
    <name type="scientific">Clostridium frigoris</name>
    <dbReference type="NCBI Taxonomy" id="205327"/>
    <lineage>
        <taxon>Bacteria</taxon>
        <taxon>Bacillati</taxon>
        <taxon>Bacillota</taxon>
        <taxon>Clostridia</taxon>
        <taxon>Eubacteriales</taxon>
        <taxon>Clostridiaceae</taxon>
        <taxon>Clostridium</taxon>
    </lineage>
</organism>
<keyword evidence="7 8" id="KW-0472">Membrane</keyword>
<reference evidence="9 10" key="1">
    <citation type="submission" date="2021-06" db="EMBL/GenBank/DDBJ databases">
        <title>Clostridia strains as spoilage organisms.</title>
        <authorList>
            <person name="Wambui J."/>
            <person name="Stephan R."/>
            <person name="Stevens M.J.A."/>
        </authorList>
    </citation>
    <scope>NUCLEOTIDE SEQUENCE [LARGE SCALE GENOMIC DNA]</scope>
    <source>
        <strain evidence="9 10">DSM 14204</strain>
    </source>
</reference>
<feature type="transmembrane region" description="Helical" evidence="8">
    <location>
        <begin position="137"/>
        <end position="160"/>
    </location>
</feature>
<dbReference type="PANTHER" id="PTHR34975">
    <property type="entry name" value="SPORE GERMINATION PROTEIN A2"/>
    <property type="match status" value="1"/>
</dbReference>
<comment type="subcellular location">
    <subcellularLocation>
        <location evidence="1">Membrane</location>
        <topology evidence="1">Multi-pass membrane protein</topology>
    </subcellularLocation>
</comment>
<name>A0ABS6BUA1_9CLOT</name>
<keyword evidence="4" id="KW-0309">Germination</keyword>